<gene>
    <name evidence="1" type="ORF">LVISKB_1201</name>
</gene>
<dbReference type="KEGG" id="lbk:LVISKB_1201"/>
<evidence type="ECO:0000313" key="2">
    <source>
        <dbReference type="Proteomes" id="UP000012042"/>
    </source>
</evidence>
<organism evidence="1 2">
    <name type="scientific">Levilactobacillus brevis KB290</name>
    <dbReference type="NCBI Taxonomy" id="1001583"/>
    <lineage>
        <taxon>Bacteria</taxon>
        <taxon>Bacillati</taxon>
        <taxon>Bacillota</taxon>
        <taxon>Bacilli</taxon>
        <taxon>Lactobacillales</taxon>
        <taxon>Lactobacillaceae</taxon>
        <taxon>Levilactobacillus</taxon>
    </lineage>
</organism>
<protein>
    <submittedName>
        <fullName evidence="1">Uncharacterized protein</fullName>
    </submittedName>
</protein>
<evidence type="ECO:0000313" key="1">
    <source>
        <dbReference type="EMBL" id="BAN06836.1"/>
    </source>
</evidence>
<dbReference type="Proteomes" id="UP000012042">
    <property type="component" value="Chromosome"/>
</dbReference>
<proteinExistence type="predicted"/>
<dbReference type="HOGENOM" id="CLU_3344953_0_0_9"/>
<dbReference type="EMBL" id="AP012167">
    <property type="protein sequence ID" value="BAN06836.1"/>
    <property type="molecule type" value="Genomic_DNA"/>
</dbReference>
<reference evidence="1 2" key="1">
    <citation type="journal article" date="2013" name="PLoS ONE">
        <title>Genomic Analysis by Deep Sequencing of the Probiotic Lactobacillus brevis KB290 Harboring Nine Plasmids Reveals Genomic Stability.</title>
        <authorList>
            <person name="Fukao M."/>
            <person name="Oshima K."/>
            <person name="Morita H."/>
            <person name="Toh H."/>
            <person name="Suda W."/>
            <person name="Kim S.W."/>
            <person name="Suzuki S."/>
            <person name="Yakabe T."/>
            <person name="Hattori M."/>
            <person name="Yajima N."/>
        </authorList>
    </citation>
    <scope>NUCLEOTIDE SEQUENCE [LARGE SCALE GENOMIC DNA]</scope>
    <source>
        <strain evidence="1 2">KB290</strain>
    </source>
</reference>
<sequence>MNDIYVIFEWSKNDETNTVNRIISLSKIAQESLYDKG</sequence>
<dbReference type="AlphaFoldDB" id="M5B057"/>
<accession>M5B057</accession>
<name>M5B057_LEVBR</name>